<name>A0ABD5Z5A3_9EURY</name>
<evidence type="ECO:0000313" key="2">
    <source>
        <dbReference type="EMBL" id="MFC7200422.1"/>
    </source>
</evidence>
<keyword evidence="3" id="KW-1185">Reference proteome</keyword>
<organism evidence="2 3">
    <name type="scientific">Halospeciosus flavus</name>
    <dbReference type="NCBI Taxonomy" id="3032283"/>
    <lineage>
        <taxon>Archaea</taxon>
        <taxon>Methanobacteriati</taxon>
        <taxon>Methanobacteriota</taxon>
        <taxon>Stenosarchaea group</taxon>
        <taxon>Halobacteria</taxon>
        <taxon>Halobacteriales</taxon>
        <taxon>Halobacteriaceae</taxon>
        <taxon>Halospeciosus</taxon>
    </lineage>
</organism>
<accession>A0ABD5Z5A3</accession>
<dbReference type="InterPro" id="IPR010624">
    <property type="entry name" value="KaiC_dom"/>
</dbReference>
<dbReference type="PANTHER" id="PTHR42926:SF1">
    <property type="entry name" value="CIRCADIAN CLOCK OSCILLATOR PROTEIN KAIC 1"/>
    <property type="match status" value="1"/>
</dbReference>
<dbReference type="InterPro" id="IPR027417">
    <property type="entry name" value="P-loop_NTPase"/>
</dbReference>
<feature type="domain" description="KaiC" evidence="1">
    <location>
        <begin position="1"/>
        <end position="258"/>
    </location>
</feature>
<dbReference type="RefSeq" id="WP_279527202.1">
    <property type="nucleotide sequence ID" value="NZ_CP122312.1"/>
</dbReference>
<protein>
    <submittedName>
        <fullName evidence="2">ATPase domain-containing protein</fullName>
    </submittedName>
</protein>
<dbReference type="InterPro" id="IPR051347">
    <property type="entry name" value="Circadian_clock_KaiC-rel"/>
</dbReference>
<evidence type="ECO:0000313" key="3">
    <source>
        <dbReference type="Proteomes" id="UP001596447"/>
    </source>
</evidence>
<dbReference type="AlphaFoldDB" id="A0ABD5Z5A3"/>
<dbReference type="PANTHER" id="PTHR42926">
    <property type="match status" value="1"/>
</dbReference>
<gene>
    <name evidence="2" type="ORF">ACFQJ9_13540</name>
</gene>
<proteinExistence type="predicted"/>
<comment type="caution">
    <text evidence="2">The sequence shown here is derived from an EMBL/GenBank/DDBJ whole genome shotgun (WGS) entry which is preliminary data.</text>
</comment>
<evidence type="ECO:0000259" key="1">
    <source>
        <dbReference type="PROSITE" id="PS51146"/>
    </source>
</evidence>
<dbReference type="InterPro" id="IPR014774">
    <property type="entry name" value="KaiC-like_dom"/>
</dbReference>
<dbReference type="Gene3D" id="3.40.50.300">
    <property type="entry name" value="P-loop containing nucleotide triphosphate hydrolases"/>
    <property type="match status" value="2"/>
</dbReference>
<dbReference type="SUPFAM" id="SSF52540">
    <property type="entry name" value="P-loop containing nucleoside triphosphate hydrolases"/>
    <property type="match status" value="1"/>
</dbReference>
<dbReference type="Proteomes" id="UP001596447">
    <property type="component" value="Unassembled WGS sequence"/>
</dbReference>
<dbReference type="EMBL" id="JBHTAR010000011">
    <property type="protein sequence ID" value="MFC7200422.1"/>
    <property type="molecule type" value="Genomic_DNA"/>
</dbReference>
<reference evidence="2 3" key="1">
    <citation type="journal article" date="2019" name="Int. J. Syst. Evol. Microbiol.">
        <title>The Global Catalogue of Microorganisms (GCM) 10K type strain sequencing project: providing services to taxonomists for standard genome sequencing and annotation.</title>
        <authorList>
            <consortium name="The Broad Institute Genomics Platform"/>
            <consortium name="The Broad Institute Genome Sequencing Center for Infectious Disease"/>
            <person name="Wu L."/>
            <person name="Ma J."/>
        </authorList>
    </citation>
    <scope>NUCLEOTIDE SEQUENCE [LARGE SCALE GENOMIC DNA]</scope>
    <source>
        <strain evidence="2 3">XZGYJ-43</strain>
    </source>
</reference>
<sequence>MVATTGDDVLDRILGGGIPDERSVVVTGGPGTGKSTLAMQFLQAGLENGEQGLFITTEQTVDELRDTFAPFDFDLDHSDLTVTSLHARPGAHFEEDEDEMTLTNLEGQNIFSAEFPVPFRPQYVRRFLDRFGPVDRVAFDSLSGLRPMSTDTASFRRALLDLIRLFTDDFGATTVLTSERDSDVPDEWGGGIDYAVHGVVEARRAPVGSDFRTFVRVPKLRGVDHDTREFGVVFDTGFDVVSRSQPTSNAVTRLQTGIEGVDDLLGGGIVRGGTATLLHDGRATLDEILASIYLHRIQQGEQLVLIPHVTMTPDRASSVVEEFGTTLDALLDADAMVVVDVHDVWNVDHENVVVPDVDADAPLREAFEDVRRRRDESDGPVVVSKNLTALYQTIDDTKLRDLRYWIEGGFLGPDDVVVVVVNQRSLPEQLVEFYVDAARQCLRTWVHDTGTQVLAYEKGPGECVGGSRFVEFVEEAPFVRVRPSTA</sequence>
<dbReference type="PROSITE" id="PS51146">
    <property type="entry name" value="KAIC"/>
    <property type="match status" value="1"/>
</dbReference>
<dbReference type="Pfam" id="PF06745">
    <property type="entry name" value="ATPase"/>
    <property type="match status" value="1"/>
</dbReference>